<dbReference type="InterPro" id="IPR032675">
    <property type="entry name" value="LRR_dom_sf"/>
</dbReference>
<evidence type="ECO:0000256" key="1">
    <source>
        <dbReference type="ARBA" id="ARBA00022614"/>
    </source>
</evidence>
<dbReference type="InterPro" id="IPR003591">
    <property type="entry name" value="Leu-rich_rpt_typical-subtyp"/>
</dbReference>
<dbReference type="RefSeq" id="XP_018027531.1">
    <property type="nucleotide sequence ID" value="XM_018172042.2"/>
</dbReference>
<keyword evidence="4" id="KW-0812">Transmembrane</keyword>
<organism evidence="7 8">
    <name type="scientific">Hyalella azteca</name>
    <name type="common">Amphipod</name>
    <dbReference type="NCBI Taxonomy" id="294128"/>
    <lineage>
        <taxon>Eukaryota</taxon>
        <taxon>Metazoa</taxon>
        <taxon>Ecdysozoa</taxon>
        <taxon>Arthropoda</taxon>
        <taxon>Crustacea</taxon>
        <taxon>Multicrustacea</taxon>
        <taxon>Malacostraca</taxon>
        <taxon>Eumalacostraca</taxon>
        <taxon>Peracarida</taxon>
        <taxon>Amphipoda</taxon>
        <taxon>Senticaudata</taxon>
        <taxon>Talitrida</taxon>
        <taxon>Talitroidea</taxon>
        <taxon>Hyalellidae</taxon>
        <taxon>Hyalella</taxon>
    </lineage>
</organism>
<feature type="chain" id="PRO_5044664483" evidence="5">
    <location>
        <begin position="30"/>
        <end position="800"/>
    </location>
</feature>
<evidence type="ECO:0000256" key="4">
    <source>
        <dbReference type="SAM" id="Phobius"/>
    </source>
</evidence>
<gene>
    <name evidence="8 9" type="primary">LOC108682801</name>
</gene>
<feature type="domain" description="LRRCT" evidence="6">
    <location>
        <begin position="403"/>
        <end position="456"/>
    </location>
</feature>
<keyword evidence="2 5" id="KW-0732">Signal</keyword>
<dbReference type="SMART" id="SM00369">
    <property type="entry name" value="LRR_TYP"/>
    <property type="match status" value="9"/>
</dbReference>
<dbReference type="InterPro" id="IPR000483">
    <property type="entry name" value="Cys-rich_flank_reg_C"/>
</dbReference>
<keyword evidence="3" id="KW-0677">Repeat</keyword>
<dbReference type="Gene3D" id="3.80.10.10">
    <property type="entry name" value="Ribonuclease Inhibitor"/>
    <property type="match status" value="2"/>
</dbReference>
<dbReference type="GO" id="GO:0005886">
    <property type="term" value="C:plasma membrane"/>
    <property type="evidence" value="ECO:0007669"/>
    <property type="project" value="TreeGrafter"/>
</dbReference>
<reference evidence="8 9" key="1">
    <citation type="submission" date="2025-04" db="UniProtKB">
        <authorList>
            <consortium name="RefSeq"/>
        </authorList>
    </citation>
    <scope>IDENTIFICATION</scope>
    <source>
        <tissue evidence="8 9">Whole organism</tissue>
    </source>
</reference>
<keyword evidence="4" id="KW-0472">Membrane</keyword>
<dbReference type="Pfam" id="PF13855">
    <property type="entry name" value="LRR_8"/>
    <property type="match status" value="3"/>
</dbReference>
<evidence type="ECO:0000256" key="2">
    <source>
        <dbReference type="ARBA" id="ARBA00022729"/>
    </source>
</evidence>
<dbReference type="InterPro" id="IPR001611">
    <property type="entry name" value="Leu-rich_rpt"/>
</dbReference>
<dbReference type="PANTHER" id="PTHR24369">
    <property type="entry name" value="ANTIGEN BSP, PUTATIVE-RELATED"/>
    <property type="match status" value="1"/>
</dbReference>
<dbReference type="Proteomes" id="UP000694843">
    <property type="component" value="Unplaced"/>
</dbReference>
<dbReference type="SMART" id="SM00082">
    <property type="entry name" value="LRRCT"/>
    <property type="match status" value="1"/>
</dbReference>
<evidence type="ECO:0000313" key="8">
    <source>
        <dbReference type="RefSeq" id="XP_018027530.1"/>
    </source>
</evidence>
<sequence length="800" mass="88125">MWEEWVCLTAALLAMQVSLEVVRVPLTAAEDSPHSFANQTSPSTMRLFNVSGEIGNKSWSCPEVNFLEDVSCICDLPHTLRCRGNATNNTVLTALTQSLIGAQVSLLDLSIHHVSVLPDAVFQGLQLLGLVISSAGISFLNVRTFSGLEGSLAALAIPSNSLTKIPFEALQTLTRLQRIDLSENQLEELPSRAFPTLIQLHSLSLAGNKIRLIQPEAFVRLPQMRTLNLNDNKLDAVQISERNLWGLHVLRELSLQNNLLKGSITSKFISGAPTITSLDLSRNALTSIATGALSTYGNLQVLDLSHNQIDVIEDNALQHLNKLQELILNHNRVVAISGWSFAHVPKLTTLRLADNALLAVTEDLVHKLPSLSTLDLGANDITFLQPHAFNSTPNLQHLSLTDNPLHCDCSLSWLRVWLLRDAALSLEEKRSATCATPPHLQNAPLVMLEAEELKCAEDSSFHDYQDFYSDYYHDAATQGMRMSEAEISLQMSRWTDAGLQLVWKVDEKALPYACEAVFIYEMHKVSNEKHQLLTEKVDANCSSQAQSNPESVSVTIPENVLQVGSTYRYCLVLLEYGTSDQEGFLPGCSEPLLLVAPSSVSPQGSTNPIEVNSLTAGGQGGVLVVHSRISYFDSPCTYILVVIKSRTIAAYRQLNCSEARHIFTNLDPGEYMACVAPDSSHSMFKSLESLESLLLTAENATSALHMTFPACTPLIELERVSSTWKSEPLAILLFTLPGLALIITLYIIGRKVWRGGESHFKWYPRARKSVNYFLYTGTNESPSVSFDSLPSMAPETTTRV</sequence>
<dbReference type="OMA" id="ILHELHY"/>
<evidence type="ECO:0000313" key="7">
    <source>
        <dbReference type="Proteomes" id="UP000694843"/>
    </source>
</evidence>
<dbReference type="OrthoDB" id="2151624at2759"/>
<proteinExistence type="predicted"/>
<dbReference type="AlphaFoldDB" id="A0A8B7PNG5"/>
<name>A0A8B7PNG5_HYAAZ</name>
<evidence type="ECO:0000256" key="5">
    <source>
        <dbReference type="SAM" id="SignalP"/>
    </source>
</evidence>
<feature type="transmembrane region" description="Helical" evidence="4">
    <location>
        <begin position="729"/>
        <end position="748"/>
    </location>
</feature>
<evidence type="ECO:0000256" key="3">
    <source>
        <dbReference type="ARBA" id="ARBA00022737"/>
    </source>
</evidence>
<evidence type="ECO:0000259" key="6">
    <source>
        <dbReference type="SMART" id="SM00082"/>
    </source>
</evidence>
<evidence type="ECO:0000313" key="9">
    <source>
        <dbReference type="RefSeq" id="XP_018027531.1"/>
    </source>
</evidence>
<keyword evidence="4" id="KW-1133">Transmembrane helix</keyword>
<dbReference type="PANTHER" id="PTHR24369:SF210">
    <property type="entry name" value="CHAOPTIN-RELATED"/>
    <property type="match status" value="1"/>
</dbReference>
<protein>
    <submittedName>
        <fullName evidence="8 9">Leucine-rich repeats and immunoglobulin-like domains protein 1</fullName>
    </submittedName>
</protein>
<accession>A0A8B7PNG5</accession>
<dbReference type="FunFam" id="3.80.10.10:FF:001360">
    <property type="entry name" value="Uncharacterized protein"/>
    <property type="match status" value="1"/>
</dbReference>
<dbReference type="KEGG" id="hazt:108682801"/>
<dbReference type="GeneID" id="108682801"/>
<keyword evidence="7" id="KW-1185">Reference proteome</keyword>
<dbReference type="PROSITE" id="PS51450">
    <property type="entry name" value="LRR"/>
    <property type="match status" value="1"/>
</dbReference>
<dbReference type="InterPro" id="IPR050541">
    <property type="entry name" value="LRR_TM_domain-containing"/>
</dbReference>
<dbReference type="SUPFAM" id="SSF52058">
    <property type="entry name" value="L domain-like"/>
    <property type="match status" value="1"/>
</dbReference>
<keyword evidence="1" id="KW-0433">Leucine-rich repeat</keyword>
<feature type="signal peptide" evidence="5">
    <location>
        <begin position="1"/>
        <end position="29"/>
    </location>
</feature>
<dbReference type="RefSeq" id="XP_018027530.1">
    <property type="nucleotide sequence ID" value="XM_018172041.2"/>
</dbReference>